<evidence type="ECO:0000313" key="5">
    <source>
        <dbReference type="EMBL" id="RAP77170.1"/>
    </source>
</evidence>
<keyword evidence="6" id="KW-1185">Reference proteome</keyword>
<dbReference type="Gene3D" id="1.10.10.60">
    <property type="entry name" value="Homeodomain-like"/>
    <property type="match status" value="2"/>
</dbReference>
<dbReference type="InterPro" id="IPR014710">
    <property type="entry name" value="RmlC-like_jellyroll"/>
</dbReference>
<dbReference type="SUPFAM" id="SSF51215">
    <property type="entry name" value="Regulatory protein AraC"/>
    <property type="match status" value="1"/>
</dbReference>
<feature type="domain" description="HTH araC/xylS-type" evidence="4">
    <location>
        <begin position="170"/>
        <end position="272"/>
    </location>
</feature>
<keyword evidence="1" id="KW-0805">Transcription regulation</keyword>
<keyword evidence="3" id="KW-0804">Transcription</keyword>
<dbReference type="PANTHER" id="PTHR43280:SF28">
    <property type="entry name" value="HTH-TYPE TRANSCRIPTIONAL ACTIVATOR RHAS"/>
    <property type="match status" value="1"/>
</dbReference>
<dbReference type="GO" id="GO:0043565">
    <property type="term" value="F:sequence-specific DNA binding"/>
    <property type="evidence" value="ECO:0007669"/>
    <property type="project" value="InterPro"/>
</dbReference>
<dbReference type="GO" id="GO:0003700">
    <property type="term" value="F:DNA-binding transcription factor activity"/>
    <property type="evidence" value="ECO:0007669"/>
    <property type="project" value="InterPro"/>
</dbReference>
<dbReference type="Pfam" id="PF12833">
    <property type="entry name" value="HTH_18"/>
    <property type="match status" value="1"/>
</dbReference>
<organism evidence="5 6">
    <name type="scientific">Paenibacillus montanisoli</name>
    <dbReference type="NCBI Taxonomy" id="2081970"/>
    <lineage>
        <taxon>Bacteria</taxon>
        <taxon>Bacillati</taxon>
        <taxon>Bacillota</taxon>
        <taxon>Bacilli</taxon>
        <taxon>Bacillales</taxon>
        <taxon>Paenibacillaceae</taxon>
        <taxon>Paenibacillus</taxon>
    </lineage>
</organism>
<dbReference type="InterPro" id="IPR037923">
    <property type="entry name" value="HTH-like"/>
</dbReference>
<dbReference type="Gene3D" id="2.60.120.10">
    <property type="entry name" value="Jelly Rolls"/>
    <property type="match status" value="1"/>
</dbReference>
<accession>A0A328U3J1</accession>
<gene>
    <name evidence="5" type="ORF">DL346_01330</name>
</gene>
<dbReference type="PROSITE" id="PS01124">
    <property type="entry name" value="HTH_ARAC_FAMILY_2"/>
    <property type="match status" value="1"/>
</dbReference>
<evidence type="ECO:0000256" key="2">
    <source>
        <dbReference type="ARBA" id="ARBA00023125"/>
    </source>
</evidence>
<dbReference type="InterPro" id="IPR009057">
    <property type="entry name" value="Homeodomain-like_sf"/>
</dbReference>
<dbReference type="RefSeq" id="WP_112880263.1">
    <property type="nucleotide sequence ID" value="NZ_QLUW01000001.1"/>
</dbReference>
<evidence type="ECO:0000256" key="3">
    <source>
        <dbReference type="ARBA" id="ARBA00023163"/>
    </source>
</evidence>
<comment type="caution">
    <text evidence="5">The sequence shown here is derived from an EMBL/GenBank/DDBJ whole genome shotgun (WGS) entry which is preliminary data.</text>
</comment>
<evidence type="ECO:0000313" key="6">
    <source>
        <dbReference type="Proteomes" id="UP000249260"/>
    </source>
</evidence>
<dbReference type="Pfam" id="PF02311">
    <property type="entry name" value="AraC_binding"/>
    <property type="match status" value="1"/>
</dbReference>
<dbReference type="InterPro" id="IPR018060">
    <property type="entry name" value="HTH_AraC"/>
</dbReference>
<evidence type="ECO:0000256" key="1">
    <source>
        <dbReference type="ARBA" id="ARBA00023015"/>
    </source>
</evidence>
<dbReference type="InterPro" id="IPR003313">
    <property type="entry name" value="AraC-bd"/>
</dbReference>
<dbReference type="SMART" id="SM00342">
    <property type="entry name" value="HTH_ARAC"/>
    <property type="match status" value="1"/>
</dbReference>
<dbReference type="Proteomes" id="UP000249260">
    <property type="component" value="Unassembled WGS sequence"/>
</dbReference>
<reference evidence="5 6" key="1">
    <citation type="submission" date="2018-06" db="EMBL/GenBank/DDBJ databases">
        <title>Paenibacillus montanisoli sp. nov., isolated from mountain area soil.</title>
        <authorList>
            <person name="Wu M."/>
        </authorList>
    </citation>
    <scope>NUCLEOTIDE SEQUENCE [LARGE SCALE GENOMIC DNA]</scope>
    <source>
        <strain evidence="5 6">RA17</strain>
    </source>
</reference>
<keyword evidence="2" id="KW-0238">DNA-binding</keyword>
<sequence>MNQYLIKLLQQAELNVSEFEIHTRREMSFRDRAFTNEYMMSYHKSGTAKLRIGDEVYDIVPGSVIFIPPHLVHDQYKDTDDEAVILWWHFTYKVERVLDVLPIFQIPYIYQLKQTERFETVFEQLMESRRNASSLPAAILQKAKSLELLYLLFDEAIGKRHGSEAAAAQQSFLGMLCQIVQQPEKPLSLKDMARQLHLNTAYVSSRFKELYGMSPIGLQRRLRIEKAKSLLITDHDMSVSQIAEALHFSEVTNFTRLFKKYTGMAPLQYRRLQHQGTT</sequence>
<dbReference type="AlphaFoldDB" id="A0A328U3J1"/>
<name>A0A328U3J1_9BACL</name>
<dbReference type="SUPFAM" id="SSF46689">
    <property type="entry name" value="Homeodomain-like"/>
    <property type="match status" value="1"/>
</dbReference>
<dbReference type="PANTHER" id="PTHR43280">
    <property type="entry name" value="ARAC-FAMILY TRANSCRIPTIONAL REGULATOR"/>
    <property type="match status" value="1"/>
</dbReference>
<evidence type="ECO:0000259" key="4">
    <source>
        <dbReference type="PROSITE" id="PS01124"/>
    </source>
</evidence>
<dbReference type="OrthoDB" id="2563880at2"/>
<protein>
    <recommendedName>
        <fullName evidence="4">HTH araC/xylS-type domain-containing protein</fullName>
    </recommendedName>
</protein>
<proteinExistence type="predicted"/>
<dbReference type="EMBL" id="QLUW01000001">
    <property type="protein sequence ID" value="RAP77170.1"/>
    <property type="molecule type" value="Genomic_DNA"/>
</dbReference>